<reference evidence="7" key="1">
    <citation type="submission" date="2024-07" db="EMBL/GenBank/DDBJ databases">
        <authorList>
            <person name="Yu S.T."/>
        </authorList>
    </citation>
    <scope>NUCLEOTIDE SEQUENCE</scope>
    <source>
        <strain evidence="7">R35</strain>
    </source>
</reference>
<feature type="DNA-binding region" description="H-T-H motif" evidence="4">
    <location>
        <begin position="44"/>
        <end position="63"/>
    </location>
</feature>
<accession>A0AB39SF85</accession>
<dbReference type="InterPro" id="IPR011075">
    <property type="entry name" value="TetR_C"/>
</dbReference>
<keyword evidence="2 4" id="KW-0238">DNA-binding</keyword>
<dbReference type="Gene3D" id="1.10.10.60">
    <property type="entry name" value="Homeodomain-like"/>
    <property type="match status" value="1"/>
</dbReference>
<dbReference type="RefSeq" id="WP_369262809.1">
    <property type="nucleotide sequence ID" value="NZ_CP163440.1"/>
</dbReference>
<dbReference type="SUPFAM" id="SSF46689">
    <property type="entry name" value="Homeodomain-like"/>
    <property type="match status" value="1"/>
</dbReference>
<keyword evidence="3" id="KW-0804">Transcription</keyword>
<name>A0AB39SF85_9ACTN</name>
<evidence type="ECO:0000313" key="7">
    <source>
        <dbReference type="EMBL" id="XDQ65934.1"/>
    </source>
</evidence>
<dbReference type="InterPro" id="IPR036271">
    <property type="entry name" value="Tet_transcr_reg_TetR-rel_C_sf"/>
</dbReference>
<dbReference type="EMBL" id="CP163440">
    <property type="protein sequence ID" value="XDQ65934.1"/>
    <property type="molecule type" value="Genomic_DNA"/>
</dbReference>
<dbReference type="Pfam" id="PF00440">
    <property type="entry name" value="TetR_N"/>
    <property type="match status" value="1"/>
</dbReference>
<dbReference type="PROSITE" id="PS50977">
    <property type="entry name" value="HTH_TETR_2"/>
    <property type="match status" value="1"/>
</dbReference>
<dbReference type="InterPro" id="IPR001647">
    <property type="entry name" value="HTH_TetR"/>
</dbReference>
<evidence type="ECO:0000256" key="4">
    <source>
        <dbReference type="PROSITE-ProRule" id="PRU00335"/>
    </source>
</evidence>
<organism evidence="7">
    <name type="scientific">Streptomyces sp. R35</name>
    <dbReference type="NCBI Taxonomy" id="3238630"/>
    <lineage>
        <taxon>Bacteria</taxon>
        <taxon>Bacillati</taxon>
        <taxon>Actinomycetota</taxon>
        <taxon>Actinomycetes</taxon>
        <taxon>Kitasatosporales</taxon>
        <taxon>Streptomycetaceae</taxon>
        <taxon>Streptomyces</taxon>
    </lineage>
</organism>
<evidence type="ECO:0000256" key="2">
    <source>
        <dbReference type="ARBA" id="ARBA00023125"/>
    </source>
</evidence>
<keyword evidence="1" id="KW-0805">Transcription regulation</keyword>
<proteinExistence type="predicted"/>
<gene>
    <name evidence="7" type="ORF">AB5J50_36610</name>
</gene>
<evidence type="ECO:0000259" key="6">
    <source>
        <dbReference type="PROSITE" id="PS50977"/>
    </source>
</evidence>
<dbReference type="GO" id="GO:0003700">
    <property type="term" value="F:DNA-binding transcription factor activity"/>
    <property type="evidence" value="ECO:0007669"/>
    <property type="project" value="TreeGrafter"/>
</dbReference>
<evidence type="ECO:0000256" key="3">
    <source>
        <dbReference type="ARBA" id="ARBA00023163"/>
    </source>
</evidence>
<dbReference type="Pfam" id="PF16859">
    <property type="entry name" value="TetR_C_11"/>
    <property type="match status" value="1"/>
</dbReference>
<dbReference type="InterPro" id="IPR050109">
    <property type="entry name" value="HTH-type_TetR-like_transc_reg"/>
</dbReference>
<protein>
    <submittedName>
        <fullName evidence="7">TetR/AcrR family transcriptional regulator</fullName>
    </submittedName>
</protein>
<dbReference type="PRINTS" id="PR00455">
    <property type="entry name" value="HTHTETR"/>
</dbReference>
<dbReference type="PANTHER" id="PTHR30055">
    <property type="entry name" value="HTH-TYPE TRANSCRIPTIONAL REGULATOR RUTR"/>
    <property type="match status" value="1"/>
</dbReference>
<sequence length="238" mass="26358">MVTSRWTAAPAQTASSRRRGAVLERAILEAALEQLGTVGWNGLTMEGVAARAQTGKAAVYRRWPSKEDLVADALQAGLPSPEEAPDLGSVREDLLELCRRVREAMYSQPGFALRSVLHECDVAQAERFHRVILGGVVEPTMHLLREVIDRGIERGEVRPDAANAYVFDAIPAMMMYRSKVCASEWSEQDLEEMIDQLMVPLLRQRPPDRPSCGHPGRPRREHPGRSGKPGCREGLRAA</sequence>
<dbReference type="SUPFAM" id="SSF48498">
    <property type="entry name" value="Tetracyclin repressor-like, C-terminal domain"/>
    <property type="match status" value="1"/>
</dbReference>
<dbReference type="InterPro" id="IPR009057">
    <property type="entry name" value="Homeodomain-like_sf"/>
</dbReference>
<feature type="region of interest" description="Disordered" evidence="5">
    <location>
        <begin position="203"/>
        <end position="238"/>
    </location>
</feature>
<feature type="domain" description="HTH tetR-type" evidence="6">
    <location>
        <begin position="21"/>
        <end position="81"/>
    </location>
</feature>
<dbReference type="Gene3D" id="1.10.357.10">
    <property type="entry name" value="Tetracycline Repressor, domain 2"/>
    <property type="match status" value="1"/>
</dbReference>
<dbReference type="GO" id="GO:0000976">
    <property type="term" value="F:transcription cis-regulatory region binding"/>
    <property type="evidence" value="ECO:0007669"/>
    <property type="project" value="TreeGrafter"/>
</dbReference>
<dbReference type="AlphaFoldDB" id="A0AB39SF85"/>
<evidence type="ECO:0000256" key="5">
    <source>
        <dbReference type="SAM" id="MobiDB-lite"/>
    </source>
</evidence>
<evidence type="ECO:0000256" key="1">
    <source>
        <dbReference type="ARBA" id="ARBA00023015"/>
    </source>
</evidence>
<dbReference type="PANTHER" id="PTHR30055:SF225">
    <property type="entry name" value="TRANSCRIPTIONAL REGULATORY PROTEIN-RELATED"/>
    <property type="match status" value="1"/>
</dbReference>